<protein>
    <submittedName>
        <fullName evidence="2">Uncharacterized protein eiAUOrf31</fullName>
    </submittedName>
</protein>
<proteinExistence type="predicted"/>
<reference evidence="2" key="1">
    <citation type="submission" date="2010-12" db="EMBL/GenBank/DDBJ databases">
        <authorList>
            <person name="Carrias A.A."/>
            <person name="Welch T.J."/>
            <person name="Waldbieser G.C."/>
            <person name="Mead D.A."/>
            <person name="Terhune J.S."/>
            <person name="Liles M.R."/>
        </authorList>
    </citation>
    <scope>NUCLEOTIDE SEQUENCE</scope>
</reference>
<organism evidence="2">
    <name type="scientific">Edwardsiella phage eiAU</name>
    <dbReference type="NCBI Taxonomy" id="945083"/>
    <lineage>
        <taxon>Viruses</taxon>
        <taxon>Duplodnaviria</taxon>
        <taxon>Heunggongvirae</taxon>
        <taxon>Uroviricota</taxon>
        <taxon>Caudoviricetes</taxon>
        <taxon>Eiauvirus</taxon>
        <taxon>Eiauvirus eiAU</taxon>
    </lineage>
</organism>
<feature type="region of interest" description="Disordered" evidence="1">
    <location>
        <begin position="57"/>
        <end position="82"/>
    </location>
</feature>
<name>E7EKS0_9CAUD</name>
<dbReference type="EMBL" id="HQ824578">
    <property type="protein sequence ID" value="ADV36425.1"/>
    <property type="molecule type" value="Genomic_DNA"/>
</dbReference>
<evidence type="ECO:0000313" key="2">
    <source>
        <dbReference type="EMBL" id="ADV36425.1"/>
    </source>
</evidence>
<gene>
    <name evidence="2" type="primary">eiAUOrf31</name>
</gene>
<evidence type="ECO:0000256" key="1">
    <source>
        <dbReference type="SAM" id="MobiDB-lite"/>
    </source>
</evidence>
<reference evidence="2" key="2">
    <citation type="journal article" date="2011" name="Virol. J.">
        <title>Comparative genomic analysis of bacteriophages specific to the channel catfish pathogen Edwardsiella ictaluri.</title>
        <authorList>
            <person name="Carrias A."/>
            <person name="Welch T.J."/>
            <person name="Waldbieser G.C."/>
            <person name="Mead D.A."/>
            <person name="Terhune J.S."/>
            <person name="Liles M.R."/>
        </authorList>
    </citation>
    <scope>NUCLEOTIDE SEQUENCE</scope>
</reference>
<accession>E7EKS0</accession>
<sequence>MLKFKIDSAAFDALDDAVKGLYNKSGDDYVLAVEGLEDVSGLKSQVAALLNEKKTETEKRRAAEEAEKQAREEAARKAGDVDALDKSWQEKLAKVQAEAGGRTELLSKKVQDLTIGATARDLASRVFGKNAGLMLPHVAPRLSLEEVDGDFKVRVMKDGKPSAMSLDDLEKEFRTNADYAAVVVASGAGGTPKGGFQPAGGGAMPQSTLAQRATEIASGIGE</sequence>